<dbReference type="OrthoDB" id="408728at2759"/>
<evidence type="ECO:0000313" key="3">
    <source>
        <dbReference type="Proteomes" id="UP000649617"/>
    </source>
</evidence>
<protein>
    <submittedName>
        <fullName evidence="2">Uncharacterized protein</fullName>
    </submittedName>
</protein>
<evidence type="ECO:0000313" key="2">
    <source>
        <dbReference type="EMBL" id="CAE7286069.1"/>
    </source>
</evidence>
<evidence type="ECO:0000256" key="1">
    <source>
        <dbReference type="SAM" id="MobiDB-lite"/>
    </source>
</evidence>
<feature type="non-terminal residue" evidence="2">
    <location>
        <position position="65"/>
    </location>
</feature>
<dbReference type="Proteomes" id="UP000649617">
    <property type="component" value="Unassembled WGS sequence"/>
</dbReference>
<keyword evidence="3" id="KW-1185">Reference proteome</keyword>
<name>A0A812N3Q5_SYMPI</name>
<comment type="caution">
    <text evidence="2">The sequence shown here is derived from an EMBL/GenBank/DDBJ whole genome shotgun (WGS) entry which is preliminary data.</text>
</comment>
<sequence>MGEGRSLSGNASRILRDVDDEGEDDENRSAHNFTRLRPPAVQGQLLEPWSVHSMLMQSDTALASR</sequence>
<organism evidence="2 3">
    <name type="scientific">Symbiodinium pilosum</name>
    <name type="common">Dinoflagellate</name>
    <dbReference type="NCBI Taxonomy" id="2952"/>
    <lineage>
        <taxon>Eukaryota</taxon>
        <taxon>Sar</taxon>
        <taxon>Alveolata</taxon>
        <taxon>Dinophyceae</taxon>
        <taxon>Suessiales</taxon>
        <taxon>Symbiodiniaceae</taxon>
        <taxon>Symbiodinium</taxon>
    </lineage>
</organism>
<proteinExistence type="predicted"/>
<dbReference type="EMBL" id="CAJNIZ010009668">
    <property type="protein sequence ID" value="CAE7286069.1"/>
    <property type="molecule type" value="Genomic_DNA"/>
</dbReference>
<feature type="region of interest" description="Disordered" evidence="1">
    <location>
        <begin position="1"/>
        <end position="34"/>
    </location>
</feature>
<reference evidence="2" key="1">
    <citation type="submission" date="2021-02" db="EMBL/GenBank/DDBJ databases">
        <authorList>
            <person name="Dougan E. K."/>
            <person name="Rhodes N."/>
            <person name="Thang M."/>
            <person name="Chan C."/>
        </authorList>
    </citation>
    <scope>NUCLEOTIDE SEQUENCE</scope>
</reference>
<dbReference type="AlphaFoldDB" id="A0A812N3Q5"/>
<gene>
    <name evidence="2" type="ORF">SPIL2461_LOCUS6423</name>
</gene>
<accession>A0A812N3Q5</accession>